<accession>A0ABU8NGL4</accession>
<evidence type="ECO:0000313" key="3">
    <source>
        <dbReference type="EMBL" id="MEJ2901391.1"/>
    </source>
</evidence>
<evidence type="ECO:0000313" key="4">
    <source>
        <dbReference type="Proteomes" id="UP001378956"/>
    </source>
</evidence>
<dbReference type="Gene3D" id="2.60.120.560">
    <property type="entry name" value="Exo-inulinase, domain 1"/>
    <property type="match status" value="1"/>
</dbReference>
<comment type="caution">
    <text evidence="3">The sequence shown here is derived from an EMBL/GenBank/DDBJ whole genome shotgun (WGS) entry which is preliminary data.</text>
</comment>
<organism evidence="3 4">
    <name type="scientific">Pedobacter panaciterrae</name>
    <dbReference type="NCBI Taxonomy" id="363849"/>
    <lineage>
        <taxon>Bacteria</taxon>
        <taxon>Pseudomonadati</taxon>
        <taxon>Bacteroidota</taxon>
        <taxon>Sphingobacteriia</taxon>
        <taxon>Sphingobacteriales</taxon>
        <taxon>Sphingobacteriaceae</taxon>
        <taxon>Pedobacter</taxon>
    </lineage>
</organism>
<feature type="signal peptide" evidence="1">
    <location>
        <begin position="1"/>
        <end position="23"/>
    </location>
</feature>
<feature type="domain" description="3-keto-alpha-glucoside-1,2-lyase/3-keto-2-hydroxy-glucal hydratase" evidence="2">
    <location>
        <begin position="37"/>
        <end position="233"/>
    </location>
</feature>
<dbReference type="Pfam" id="PF06439">
    <property type="entry name" value="3keto-disac_hyd"/>
    <property type="match status" value="1"/>
</dbReference>
<evidence type="ECO:0000256" key="1">
    <source>
        <dbReference type="SAM" id="SignalP"/>
    </source>
</evidence>
<name>A0ABU8NGL4_9SPHI</name>
<dbReference type="EMBL" id="JBBEUB010000001">
    <property type="protein sequence ID" value="MEJ2901391.1"/>
    <property type="molecule type" value="Genomic_DNA"/>
</dbReference>
<dbReference type="RefSeq" id="WP_288882294.1">
    <property type="nucleotide sequence ID" value="NZ_CBFGNQ010000011.1"/>
</dbReference>
<evidence type="ECO:0000259" key="2">
    <source>
        <dbReference type="Pfam" id="PF06439"/>
    </source>
</evidence>
<keyword evidence="4" id="KW-1185">Reference proteome</keyword>
<feature type="chain" id="PRO_5045177490" evidence="1">
    <location>
        <begin position="24"/>
        <end position="235"/>
    </location>
</feature>
<keyword evidence="1" id="KW-0732">Signal</keyword>
<proteinExistence type="predicted"/>
<sequence length="235" mass="27018">MNISRLCFNIILLQGICIFGAFAQPPNTLTSQEKALGWSLLFDGKTFNGWKKIAEGGWEIKNGELLAVKPENGKQMDIITNAQFDNFELFFEFKISKETNSGVKYLVTNDYEAQKGTFLGLEYQILDEMNFKYPERGELRSLASLYDLISADKKNPALLEHWNIARIIVNKNHIQHWLNGRKVVDYDRSTESFKSLIEKSKYKSLKNFGQSKKGHILLQNEGSPIAFRSIKIKWL</sequence>
<gene>
    <name evidence="3" type="ORF">WAE58_03075</name>
</gene>
<protein>
    <submittedName>
        <fullName evidence="3">DUF1080 domain-containing protein</fullName>
    </submittedName>
</protein>
<dbReference type="Proteomes" id="UP001378956">
    <property type="component" value="Unassembled WGS sequence"/>
</dbReference>
<dbReference type="InterPro" id="IPR010496">
    <property type="entry name" value="AL/BT2_dom"/>
</dbReference>
<reference evidence="3 4" key="1">
    <citation type="submission" date="2024-03" db="EMBL/GenBank/DDBJ databases">
        <title>Sequence of Lycoming College Course Isolates.</title>
        <authorList>
            <person name="Plotts O."/>
            <person name="Newman J."/>
        </authorList>
    </citation>
    <scope>NUCLEOTIDE SEQUENCE [LARGE SCALE GENOMIC DNA]</scope>
    <source>
        <strain evidence="3 4">CJB-3</strain>
    </source>
</reference>